<sequence>MPRNEMELEKESASGVERLLFFLIPIVFTIVLVVVLLTLFNTDFKNGLLKTADKIPLVKNWVPEPDLTPEEQKAANEKAQNKSSEATIEKLKSELSQQEAELKQTATAKAEQDKKVQDLEAQLQSAKAEQESAAAVAAAANSGADKDPYLKQIKNLSSMYETMSPSKAAPILSNLTNPEIVQMLTYMAPENQSKILAKMDPQKAAEITMDLKNTINSSDLEVAALQARLQKDQQPGPAPAKTIDDQALGGTFASMKPAEGAKLILETYKISPEKALNILRTVDDSTRSGLLEEMSKSNSAQTAKILNKLLASK</sequence>
<evidence type="ECO:0000259" key="3">
    <source>
        <dbReference type="Pfam" id="PF03448"/>
    </source>
</evidence>
<name>A0ABV5AQS7_9BACL</name>
<evidence type="ECO:0000313" key="5">
    <source>
        <dbReference type="Proteomes" id="UP001580346"/>
    </source>
</evidence>
<feature type="transmembrane region" description="Helical" evidence="2">
    <location>
        <begin position="20"/>
        <end position="40"/>
    </location>
</feature>
<feature type="domain" description="Magnesium transporter MgtE intracellular" evidence="3">
    <location>
        <begin position="159"/>
        <end position="208"/>
    </location>
</feature>
<feature type="region of interest" description="Disordered" evidence="1">
    <location>
        <begin position="70"/>
        <end position="96"/>
    </location>
</feature>
<dbReference type="InterPro" id="IPR006668">
    <property type="entry name" value="Mg_transptr_MgtE_intracell_dom"/>
</dbReference>
<gene>
    <name evidence="4" type="ORF">ACE41H_07205</name>
</gene>
<keyword evidence="2" id="KW-1133">Transmembrane helix</keyword>
<accession>A0ABV5AQS7</accession>
<evidence type="ECO:0000256" key="1">
    <source>
        <dbReference type="SAM" id="MobiDB-lite"/>
    </source>
</evidence>
<keyword evidence="2" id="KW-0812">Transmembrane</keyword>
<organism evidence="4 5">
    <name type="scientific">Paenibacillus enshidis</name>
    <dbReference type="NCBI Taxonomy" id="1458439"/>
    <lineage>
        <taxon>Bacteria</taxon>
        <taxon>Bacillati</taxon>
        <taxon>Bacillota</taxon>
        <taxon>Bacilli</taxon>
        <taxon>Bacillales</taxon>
        <taxon>Paenibacillaceae</taxon>
        <taxon>Paenibacillus</taxon>
    </lineage>
</organism>
<keyword evidence="5" id="KW-1185">Reference proteome</keyword>
<keyword evidence="2" id="KW-0472">Membrane</keyword>
<dbReference type="EMBL" id="JBHHMI010000004">
    <property type="protein sequence ID" value="MFB5266571.1"/>
    <property type="molecule type" value="Genomic_DNA"/>
</dbReference>
<protein>
    <submittedName>
        <fullName evidence="4">MotE family protein</fullName>
    </submittedName>
</protein>
<dbReference type="RefSeq" id="WP_375354355.1">
    <property type="nucleotide sequence ID" value="NZ_JBHHMI010000004.1"/>
</dbReference>
<dbReference type="SUPFAM" id="SSF158791">
    <property type="entry name" value="MgtE N-terminal domain-like"/>
    <property type="match status" value="1"/>
</dbReference>
<evidence type="ECO:0000313" key="4">
    <source>
        <dbReference type="EMBL" id="MFB5266571.1"/>
    </source>
</evidence>
<dbReference type="Gene3D" id="1.10.220.30">
    <property type="match status" value="1"/>
</dbReference>
<dbReference type="Proteomes" id="UP001580346">
    <property type="component" value="Unassembled WGS sequence"/>
</dbReference>
<comment type="caution">
    <text evidence="4">The sequence shown here is derived from an EMBL/GenBank/DDBJ whole genome shotgun (WGS) entry which is preliminary data.</text>
</comment>
<feature type="compositionally biased region" description="Basic and acidic residues" evidence="1">
    <location>
        <begin position="70"/>
        <end position="80"/>
    </location>
</feature>
<dbReference type="Pfam" id="PF03448">
    <property type="entry name" value="MgtE_N"/>
    <property type="match status" value="1"/>
</dbReference>
<evidence type="ECO:0000256" key="2">
    <source>
        <dbReference type="SAM" id="Phobius"/>
    </source>
</evidence>
<reference evidence="4 5" key="1">
    <citation type="submission" date="2024-09" db="EMBL/GenBank/DDBJ databases">
        <title>Paenibacillus zeirhizospherea sp. nov., isolated from surface of the maize (Zea mays) roots in a horticulture field, Hungary.</title>
        <authorList>
            <person name="Marton D."/>
            <person name="Farkas M."/>
            <person name="Bedics A."/>
            <person name="Toth E."/>
            <person name="Tancsics A."/>
            <person name="Boka K."/>
            <person name="Maroti G."/>
            <person name="Kriszt B."/>
            <person name="Cserhati M."/>
        </authorList>
    </citation>
    <scope>NUCLEOTIDE SEQUENCE [LARGE SCALE GENOMIC DNA]</scope>
    <source>
        <strain evidence="4 5">KCTC 33519</strain>
    </source>
</reference>
<proteinExistence type="predicted"/>